<evidence type="ECO:0000313" key="6">
    <source>
        <dbReference type="EMBL" id="ARK20010.1"/>
    </source>
</evidence>
<dbReference type="SMART" id="SM00473">
    <property type="entry name" value="PAN_AP"/>
    <property type="match status" value="1"/>
</dbReference>
<evidence type="ECO:0000259" key="5">
    <source>
        <dbReference type="PROSITE" id="PS51034"/>
    </source>
</evidence>
<reference evidence="6" key="1">
    <citation type="submission" date="2017-02" db="EMBL/GenBank/DDBJ databases">
        <title>Parasitoid Jewel Wasp Mounts Multi-Pronged Neurochemical Attack to Hijack a Host Brain.</title>
        <authorList>
            <person name="Arvidson R.S."/>
            <person name="Kaiser M."/>
            <person name="Libersat F."/>
            <person name="Adams M.E."/>
        </authorList>
    </citation>
    <scope>NUCLEOTIDE SEQUENCE</scope>
    <source>
        <strain evidence="6">228</strain>
    </source>
</reference>
<dbReference type="PANTHER" id="PTHR47327">
    <property type="entry name" value="FI18240P1-RELATED"/>
    <property type="match status" value="1"/>
</dbReference>
<feature type="domain" description="Apple" evidence="4">
    <location>
        <begin position="211"/>
        <end position="292"/>
    </location>
</feature>
<dbReference type="GO" id="GO:0009653">
    <property type="term" value="P:anatomical structure morphogenesis"/>
    <property type="evidence" value="ECO:0007669"/>
    <property type="project" value="TreeGrafter"/>
</dbReference>
<proteinExistence type="evidence at transcript level"/>
<dbReference type="SUPFAM" id="SSF57414">
    <property type="entry name" value="Hairpin loop containing domain-like"/>
    <property type="match status" value="1"/>
</dbReference>
<evidence type="ECO:0000256" key="2">
    <source>
        <dbReference type="SAM" id="Phobius"/>
    </source>
</evidence>
<dbReference type="InterPro" id="IPR003609">
    <property type="entry name" value="Pan_app"/>
</dbReference>
<feature type="chain" id="PRO_5013366265" evidence="3">
    <location>
        <begin position="22"/>
        <end position="712"/>
    </location>
</feature>
<dbReference type="PANTHER" id="PTHR47327:SF8">
    <property type="entry name" value="FI17836P1"/>
    <property type="match status" value="1"/>
</dbReference>
<dbReference type="Pfam" id="PF25057">
    <property type="entry name" value="CUT_N"/>
    <property type="match status" value="1"/>
</dbReference>
<keyword evidence="3" id="KW-0732">Signal</keyword>
<feature type="transmembrane region" description="Helical" evidence="2">
    <location>
        <begin position="641"/>
        <end position="664"/>
    </location>
</feature>
<dbReference type="InterPro" id="IPR001507">
    <property type="entry name" value="ZP_dom"/>
</dbReference>
<evidence type="ECO:0000256" key="1">
    <source>
        <dbReference type="SAM" id="MobiDB-lite"/>
    </source>
</evidence>
<feature type="signal peptide" evidence="3">
    <location>
        <begin position="1"/>
        <end position="21"/>
    </location>
</feature>
<feature type="domain" description="ZP" evidence="5">
    <location>
        <begin position="298"/>
        <end position="563"/>
    </location>
</feature>
<dbReference type="PROSITE" id="PS50948">
    <property type="entry name" value="PAN"/>
    <property type="match status" value="2"/>
</dbReference>
<name>A0A1W6EWB2_AMPCP</name>
<dbReference type="OrthoDB" id="6430118at2759"/>
<keyword evidence="2" id="KW-1133">Transmembrane helix</keyword>
<dbReference type="AlphaFoldDB" id="A0A1W6EWB2"/>
<keyword evidence="2" id="KW-0472">Membrane</keyword>
<dbReference type="InterPro" id="IPR056953">
    <property type="entry name" value="CUT_N"/>
</dbReference>
<dbReference type="PROSITE" id="PS51034">
    <property type="entry name" value="ZP_2"/>
    <property type="match status" value="1"/>
</dbReference>
<feature type="compositionally biased region" description="Polar residues" evidence="1">
    <location>
        <begin position="575"/>
        <end position="586"/>
    </location>
</feature>
<accession>A0A1W6EWB2</accession>
<evidence type="ECO:0000256" key="3">
    <source>
        <dbReference type="SAM" id="SignalP"/>
    </source>
</evidence>
<sequence>MFGTLRIVRWILFFIVCSAWCQDCREKGWEKIGGTRPEFIGSSTALFSAIDSTGIVVPCFDRCLRTNCTAFVIDFERSVCYSVEIASEELASEPNSTFYHQICVKVPPLCKDQRLWQVERTPGAVLIDSTSTELPLAIPRSQCYQECMRAGDGCKSAQFQTTKPLSTEDSVGRCSLSAVERGTRPQAYRASIYRDEYLQDQCHNVSKQDYCSFAEFRNVTLPYSEISLPGLDIEQCEQRCDLGVDRFICRSYTVVYSAEGPDCLLHSEDTTSLGVSSLLPAPNAIYKEREPCLDLKVRCDHSMLTVTLTTKEPFIGRIYASGYSDACGVDGTARNQTVLSIALPKREDLSTTKIDCGLVPAFSIDEFNRTHALVWATIVIQFNPIIQRLGDQAVRVGCSLDDQDVPQPRNVSVQSSFSFLDPNAGVPPIASTVVNISAESPVVTMRILDEEQKDAVVTQLGQKLVLRIDIKPNNTPYDITAGHLVASSASGDSSYLLLDEAGCPTDPATFPPLMKDPTDNRSLISTFTAFKFPDSQLVRFNVVVKFCMGECKPTKCRNGQISYGRRRRSSESSSAQGSVADVTQVSQQETPDELPLQLSIIVQSPVISADPLSSREATNPDTVLIAGGDSVDGLLCVDASLALSLLIFWLIIQIVLIVGCLLAVAQYRRMAIQAEEDRAEVLARHLYGIHGGNFEVSRRVRWADRDDPSLVG</sequence>
<dbReference type="SMART" id="SM00241">
    <property type="entry name" value="ZP"/>
    <property type="match status" value="1"/>
</dbReference>
<evidence type="ECO:0000259" key="4">
    <source>
        <dbReference type="PROSITE" id="PS50948"/>
    </source>
</evidence>
<dbReference type="EMBL" id="KY563601">
    <property type="protein sequence ID" value="ARK20010.1"/>
    <property type="molecule type" value="mRNA"/>
</dbReference>
<keyword evidence="2" id="KW-0812">Transmembrane</keyword>
<organism evidence="6">
    <name type="scientific">Ampulex compressa</name>
    <name type="common">Emerald cockroach wasp</name>
    <dbReference type="NCBI Taxonomy" id="860918"/>
    <lineage>
        <taxon>Eukaryota</taxon>
        <taxon>Metazoa</taxon>
        <taxon>Ecdysozoa</taxon>
        <taxon>Arthropoda</taxon>
        <taxon>Hexapoda</taxon>
        <taxon>Insecta</taxon>
        <taxon>Pterygota</taxon>
        <taxon>Neoptera</taxon>
        <taxon>Endopterygota</taxon>
        <taxon>Hymenoptera</taxon>
        <taxon>Apocrita</taxon>
        <taxon>Aculeata</taxon>
        <taxon>Apoidea</taxon>
        <taxon>Ampulicidae</taxon>
        <taxon>Ampulicini</taxon>
        <taxon>Ampulex</taxon>
    </lineage>
</organism>
<dbReference type="Gene3D" id="3.50.4.10">
    <property type="entry name" value="Hepatocyte Growth Factor"/>
    <property type="match status" value="1"/>
</dbReference>
<dbReference type="InterPro" id="IPR052774">
    <property type="entry name" value="Celegans_DevNeuronal_Protein"/>
</dbReference>
<protein>
    <submittedName>
        <fullName evidence="6">Venom protein</fullName>
    </submittedName>
</protein>
<feature type="region of interest" description="Disordered" evidence="1">
    <location>
        <begin position="562"/>
        <end position="586"/>
    </location>
</feature>
<feature type="domain" description="Apple" evidence="4">
    <location>
        <begin position="110"/>
        <end position="202"/>
    </location>
</feature>